<feature type="compositionally biased region" description="Polar residues" evidence="3">
    <location>
        <begin position="150"/>
        <end position="167"/>
    </location>
</feature>
<dbReference type="InterPro" id="IPR050216">
    <property type="entry name" value="LRR_domain-containing"/>
</dbReference>
<name>A0A179G8W4_METCM</name>
<dbReference type="STRING" id="1380566.A0A179G8W4"/>
<feature type="compositionally biased region" description="Low complexity" evidence="3">
    <location>
        <begin position="250"/>
        <end position="270"/>
    </location>
</feature>
<keyword evidence="2" id="KW-0677">Repeat</keyword>
<dbReference type="SUPFAM" id="SSF52058">
    <property type="entry name" value="L domain-like"/>
    <property type="match status" value="2"/>
</dbReference>
<feature type="region of interest" description="Disordered" evidence="3">
    <location>
        <begin position="839"/>
        <end position="858"/>
    </location>
</feature>
<feature type="compositionally biased region" description="Polar residues" evidence="3">
    <location>
        <begin position="119"/>
        <end position="129"/>
    </location>
</feature>
<comment type="caution">
    <text evidence="4">The sequence shown here is derived from an EMBL/GenBank/DDBJ whole genome shotgun (WGS) entry which is preliminary data.</text>
</comment>
<dbReference type="AlphaFoldDB" id="A0A179G8W4"/>
<evidence type="ECO:0000256" key="1">
    <source>
        <dbReference type="ARBA" id="ARBA00022614"/>
    </source>
</evidence>
<evidence type="ECO:0000256" key="3">
    <source>
        <dbReference type="SAM" id="MobiDB-lite"/>
    </source>
</evidence>
<feature type="compositionally biased region" description="Polar residues" evidence="3">
    <location>
        <begin position="87"/>
        <end position="111"/>
    </location>
</feature>
<keyword evidence="5" id="KW-1185">Reference proteome</keyword>
<dbReference type="Proteomes" id="UP000078397">
    <property type="component" value="Unassembled WGS sequence"/>
</dbReference>
<dbReference type="PANTHER" id="PTHR48051:SF27">
    <property type="entry name" value="LEUCINE-RICH REPEAT-CONTAINING PROTEIN 40"/>
    <property type="match status" value="1"/>
</dbReference>
<dbReference type="InterPro" id="IPR032675">
    <property type="entry name" value="LRR_dom_sf"/>
</dbReference>
<dbReference type="OrthoDB" id="676979at2759"/>
<feature type="compositionally biased region" description="Polar residues" evidence="3">
    <location>
        <begin position="306"/>
        <end position="329"/>
    </location>
</feature>
<dbReference type="InterPro" id="IPR001611">
    <property type="entry name" value="Leu-rich_rpt"/>
</dbReference>
<feature type="region of interest" description="Disordered" evidence="3">
    <location>
        <begin position="1"/>
        <end position="172"/>
    </location>
</feature>
<dbReference type="InterPro" id="IPR003591">
    <property type="entry name" value="Leu-rich_rpt_typical-subtyp"/>
</dbReference>
<reference evidence="4 5" key="1">
    <citation type="journal article" date="2016" name="PLoS Pathog.">
        <title>Biosynthesis of antibiotic leucinostatins in bio-control fungus Purpureocillium lilacinum and their inhibition on phytophthora revealed by genome mining.</title>
        <authorList>
            <person name="Wang G."/>
            <person name="Liu Z."/>
            <person name="Lin R."/>
            <person name="Li E."/>
            <person name="Mao Z."/>
            <person name="Ling J."/>
            <person name="Yang Y."/>
            <person name="Yin W.B."/>
            <person name="Xie B."/>
        </authorList>
    </citation>
    <scope>NUCLEOTIDE SEQUENCE [LARGE SCALE GENOMIC DNA]</scope>
    <source>
        <strain evidence="4">170</strain>
    </source>
</reference>
<proteinExistence type="predicted"/>
<feature type="compositionally biased region" description="Low complexity" evidence="3">
    <location>
        <begin position="20"/>
        <end position="41"/>
    </location>
</feature>
<evidence type="ECO:0000256" key="2">
    <source>
        <dbReference type="ARBA" id="ARBA00022737"/>
    </source>
</evidence>
<dbReference type="EMBL" id="LSBJ02000001">
    <property type="protein sequence ID" value="OAQ73609.1"/>
    <property type="molecule type" value="Genomic_DNA"/>
</dbReference>
<dbReference type="PANTHER" id="PTHR48051">
    <property type="match status" value="1"/>
</dbReference>
<feature type="compositionally biased region" description="Polar residues" evidence="3">
    <location>
        <begin position="278"/>
        <end position="297"/>
    </location>
</feature>
<feature type="compositionally biased region" description="Polar residues" evidence="3">
    <location>
        <begin position="238"/>
        <end position="249"/>
    </location>
</feature>
<accession>A0A179G8W4</accession>
<dbReference type="GeneID" id="28845137"/>
<feature type="region of interest" description="Disordered" evidence="3">
    <location>
        <begin position="874"/>
        <end position="910"/>
    </location>
</feature>
<sequence>MDSPRDRPSGIPRLSRLPVPRSSIPKPTPSTSTSTATPIRPKASRDSLGGGNVGAGELNPTKLRATASRDHLRNSISGATGRDSPLRSVSSRDQLRSSMHQPIKPRSQQEPAQRKSRPPSFQQRASRTVPQPLDTDVYHAVTDDAVFDQSPVQNKPSISLGNSSDYATNIDYGAGGTQAYALEDNAAALHTPTSRRSKPRPSLSERTMETLAQIPSSPALSKKSSSFFEPGRPRSRAESGNSRPGSSYNSDGSGRASSRQGSRPSSSAGQNDPPASFRGSNSAFKSNLSTISGTPRRTSAAAVGRTPQTKATQNRASLISTPRLETSSIPPIPDAVRSPSPERRQFGKTPLKSGSKSVASRPAKPRGSTTGLFKKPSLPSMSKGAGASEEAGASAGSWDGSIPPPSASGPSASKPLTNRKSSAALRDQIAKAKAAKRAAVRQASVNHESTASDDVPIISNDGYGFGADHDDPFNLRKGEKPSAKVLQQRVAAARTTGRLNIAALGLKEIPQEVMKMYDLESVGNYGGSWAESVDLTRLVAADNEIESLDDNIFPDASPDAFDEQEDEQGNIFGGLETLDLHGNLLTHVPLGFRRLANLTSLNLSSNKLENASLEIISQMVSLRDLKLSKNQLSGPLNPALTSLTSLEMLDVHGNNISALPSDIENMIRLRILNLNENKIESLPFESLSKLPLTELSVRKNRISGLLIQQPVDSLPCLQTLDASANQLTHLIPVDSAINLPVVHAISLSVNRLQCLPDMSTWTNLLTLTVDENHIASIPDSFTGLQKLRHADFASNDIRIVPPEIARMQSLSMIRLTGNPLRDRKLVSSSTDELKEILAGRLEPPPPYQEPGHHTSMAGLMGSLSEIDDRLKSAGDIDSLSGINDEDARSDVEDDFTTPPTSAPHTPSRSRSQTVVKDVWFVKPGGLLDLSRCDISSLNPNTCATVASQNQVRQIQLHHNPIAVFPIALAAFGSTLSFLSLAHSQLAGESYLTETLELPALRELSLLSNQISSLNPVIKFLKAPALEKLDVTLNRMTSLPPNLKDVFPRLSVLLAASNQLSELDPECIRGLKIVDASSNDIGQLNPRLGLLGGVDGLQRLEVAGNRFRVPRWSILERGTEATLRWLRGRLPTEEMAAWKAANGEDSGEDVD</sequence>
<organism evidence="4 5">
    <name type="scientific">Pochonia chlamydosporia 170</name>
    <dbReference type="NCBI Taxonomy" id="1380566"/>
    <lineage>
        <taxon>Eukaryota</taxon>
        <taxon>Fungi</taxon>
        <taxon>Dikarya</taxon>
        <taxon>Ascomycota</taxon>
        <taxon>Pezizomycotina</taxon>
        <taxon>Sordariomycetes</taxon>
        <taxon>Hypocreomycetidae</taxon>
        <taxon>Hypocreales</taxon>
        <taxon>Clavicipitaceae</taxon>
        <taxon>Pochonia</taxon>
    </lineage>
</organism>
<dbReference type="KEGG" id="pchm:VFPPC_01288"/>
<dbReference type="SMART" id="SM00369">
    <property type="entry name" value="LRR_TYP"/>
    <property type="match status" value="10"/>
</dbReference>
<dbReference type="Pfam" id="PF13855">
    <property type="entry name" value="LRR_8"/>
    <property type="match status" value="1"/>
</dbReference>
<feature type="region of interest" description="Disordered" evidence="3">
    <location>
        <begin position="184"/>
        <end position="430"/>
    </location>
</feature>
<feature type="compositionally biased region" description="Low complexity" evidence="3">
    <location>
        <begin position="382"/>
        <end position="401"/>
    </location>
</feature>
<dbReference type="GO" id="GO:0005737">
    <property type="term" value="C:cytoplasm"/>
    <property type="evidence" value="ECO:0007669"/>
    <property type="project" value="TreeGrafter"/>
</dbReference>
<feature type="compositionally biased region" description="Low complexity" evidence="3">
    <location>
        <begin position="215"/>
        <end position="226"/>
    </location>
</feature>
<evidence type="ECO:0000313" key="5">
    <source>
        <dbReference type="Proteomes" id="UP000078397"/>
    </source>
</evidence>
<feature type="compositionally biased region" description="Low complexity" evidence="3">
    <location>
        <begin position="896"/>
        <end position="910"/>
    </location>
</feature>
<keyword evidence="1" id="KW-0433">Leucine-rich repeat</keyword>
<dbReference type="PROSITE" id="PS51450">
    <property type="entry name" value="LRR"/>
    <property type="match status" value="2"/>
</dbReference>
<gene>
    <name evidence="4" type="ORF">VFPPC_01288</name>
</gene>
<dbReference type="Gene3D" id="3.80.10.10">
    <property type="entry name" value="Ribonuclease Inhibitor"/>
    <property type="match status" value="2"/>
</dbReference>
<protein>
    <submittedName>
        <fullName evidence="4">Leucine-rich repeat-containing protein 40</fullName>
    </submittedName>
</protein>
<evidence type="ECO:0000313" key="4">
    <source>
        <dbReference type="EMBL" id="OAQ73609.1"/>
    </source>
</evidence>
<dbReference type="RefSeq" id="XP_018149692.1">
    <property type="nucleotide sequence ID" value="XM_018281143.1"/>
</dbReference>